<dbReference type="InterPro" id="IPR043502">
    <property type="entry name" value="DNA/RNA_pol_sf"/>
</dbReference>
<dbReference type="EMBL" id="CACVKT020010448">
    <property type="protein sequence ID" value="CAC5426726.1"/>
    <property type="molecule type" value="Genomic_DNA"/>
</dbReference>
<accession>A0A6J8F4U7</accession>
<reference evidence="1 2" key="1">
    <citation type="submission" date="2020-06" db="EMBL/GenBank/DDBJ databases">
        <authorList>
            <person name="Li R."/>
            <person name="Bekaert M."/>
        </authorList>
    </citation>
    <scope>NUCLEOTIDE SEQUENCE [LARGE SCALE GENOMIC DNA]</scope>
    <source>
        <strain evidence="2">wild</strain>
    </source>
</reference>
<dbReference type="Proteomes" id="UP000507470">
    <property type="component" value="Unassembled WGS sequence"/>
</dbReference>
<proteinExistence type="predicted"/>
<dbReference type="OrthoDB" id="6141573at2759"/>
<name>A0A6J8F4U7_MYTCO</name>
<organism evidence="1 2">
    <name type="scientific">Mytilus coruscus</name>
    <name type="common">Sea mussel</name>
    <dbReference type="NCBI Taxonomy" id="42192"/>
    <lineage>
        <taxon>Eukaryota</taxon>
        <taxon>Metazoa</taxon>
        <taxon>Spiralia</taxon>
        <taxon>Lophotrochozoa</taxon>
        <taxon>Mollusca</taxon>
        <taxon>Bivalvia</taxon>
        <taxon>Autobranchia</taxon>
        <taxon>Pteriomorphia</taxon>
        <taxon>Mytilida</taxon>
        <taxon>Mytiloidea</taxon>
        <taxon>Mytilidae</taxon>
        <taxon>Mytilinae</taxon>
        <taxon>Mytilus</taxon>
    </lineage>
</organism>
<keyword evidence="2" id="KW-1185">Reference proteome</keyword>
<sequence>MYALQWACQAQKQHLMCRVLVDPVEESVVAKIANDLYSGGKTQLELLQNWTRGVQALQKSGLNLSDTKSIIAPKSTTILGWIWQLGTIKANPHRISILYQVTVRHVAEAAILPPDFSSRNAPDCEDSACQICTFVQLPKIQLLDIFLQKTFLNGFKNFRLQTGMPGYQSKQFARTYCVHMLTCAKGPDRQKTHKCKGH</sequence>
<evidence type="ECO:0000313" key="1">
    <source>
        <dbReference type="EMBL" id="CAC5426726.1"/>
    </source>
</evidence>
<evidence type="ECO:0000313" key="2">
    <source>
        <dbReference type="Proteomes" id="UP000507470"/>
    </source>
</evidence>
<protein>
    <submittedName>
        <fullName evidence="1">Uncharacterized protein</fullName>
    </submittedName>
</protein>
<gene>
    <name evidence="1" type="ORF">MCOR_58411</name>
</gene>
<dbReference type="SUPFAM" id="SSF56672">
    <property type="entry name" value="DNA/RNA polymerases"/>
    <property type="match status" value="1"/>
</dbReference>
<dbReference type="AlphaFoldDB" id="A0A6J8F4U7"/>